<feature type="transmembrane region" description="Helical" evidence="5">
    <location>
        <begin position="397"/>
        <end position="417"/>
    </location>
</feature>
<name>A0A1G8JFY0_9BACI</name>
<dbReference type="EMBL" id="FNDU01000006">
    <property type="protein sequence ID" value="SDI29897.1"/>
    <property type="molecule type" value="Genomic_DNA"/>
</dbReference>
<accession>A0A1G8JFY0</accession>
<dbReference type="GO" id="GO:0009847">
    <property type="term" value="P:spore germination"/>
    <property type="evidence" value="ECO:0007669"/>
    <property type="project" value="UniProtKB-UniRule"/>
</dbReference>
<dbReference type="STRING" id="930129.SAMN05216352_106176"/>
<protein>
    <submittedName>
        <fullName evidence="6">Spore germination protein</fullName>
    </submittedName>
</protein>
<keyword evidence="5" id="KW-0812">Transmembrane</keyword>
<evidence type="ECO:0000313" key="6">
    <source>
        <dbReference type="EMBL" id="SDI29897.1"/>
    </source>
</evidence>
<comment type="similarity">
    <text evidence="2 4">Belongs to the GerABKA family.</text>
</comment>
<dbReference type="PANTHER" id="PTHR22550:SF5">
    <property type="entry name" value="LEUCINE ZIPPER PROTEIN 4"/>
    <property type="match status" value="1"/>
</dbReference>
<dbReference type="InterPro" id="IPR050768">
    <property type="entry name" value="UPF0353/GerABKA_families"/>
</dbReference>
<keyword evidence="7" id="KW-1185">Reference proteome</keyword>
<reference evidence="6 7" key="1">
    <citation type="submission" date="2016-10" db="EMBL/GenBank/DDBJ databases">
        <authorList>
            <person name="de Groot N.N."/>
        </authorList>
    </citation>
    <scope>NUCLEOTIDE SEQUENCE [LARGE SCALE GENOMIC DNA]</scope>
    <source>
        <strain evidence="7">P4B,CCM 7963,CECT 7998,DSM 25260,IBRC-M 10614,KCTC 13821</strain>
    </source>
</reference>
<dbReference type="PIRSF" id="PIRSF005690">
    <property type="entry name" value="GerBA"/>
    <property type="match status" value="1"/>
</dbReference>
<dbReference type="OrthoDB" id="9772630at2"/>
<comment type="subcellular location">
    <subcellularLocation>
        <location evidence="4">Cell membrane</location>
    </subcellularLocation>
    <subcellularLocation>
        <location evidence="1">Membrane</location>
        <topology evidence="1">Multi-pass membrane protein</topology>
    </subcellularLocation>
</comment>
<keyword evidence="5" id="KW-1133">Transmembrane helix</keyword>
<evidence type="ECO:0000256" key="1">
    <source>
        <dbReference type="ARBA" id="ARBA00004141"/>
    </source>
</evidence>
<dbReference type="GO" id="GO:0005886">
    <property type="term" value="C:plasma membrane"/>
    <property type="evidence" value="ECO:0007669"/>
    <property type="project" value="UniProtKB-SubCell"/>
</dbReference>
<evidence type="ECO:0000313" key="7">
    <source>
        <dbReference type="Proteomes" id="UP000199017"/>
    </source>
</evidence>
<evidence type="ECO:0000256" key="3">
    <source>
        <dbReference type="ARBA" id="ARBA00023136"/>
    </source>
</evidence>
<keyword evidence="3 4" id="KW-0472">Membrane</keyword>
<evidence type="ECO:0000256" key="5">
    <source>
        <dbReference type="SAM" id="Phobius"/>
    </source>
</evidence>
<dbReference type="InterPro" id="IPR004995">
    <property type="entry name" value="Spore_Ger"/>
</dbReference>
<organism evidence="6 7">
    <name type="scientific">Alteribacillus bidgolensis</name>
    <dbReference type="NCBI Taxonomy" id="930129"/>
    <lineage>
        <taxon>Bacteria</taxon>
        <taxon>Bacillati</taxon>
        <taxon>Bacillota</taxon>
        <taxon>Bacilli</taxon>
        <taxon>Bacillales</taxon>
        <taxon>Bacillaceae</taxon>
        <taxon>Alteribacillus</taxon>
    </lineage>
</organism>
<feature type="transmembrane region" description="Helical" evidence="5">
    <location>
        <begin position="299"/>
        <end position="321"/>
    </location>
</feature>
<dbReference type="Proteomes" id="UP000199017">
    <property type="component" value="Unassembled WGS sequence"/>
</dbReference>
<dbReference type="PANTHER" id="PTHR22550">
    <property type="entry name" value="SPORE GERMINATION PROTEIN"/>
    <property type="match status" value="1"/>
</dbReference>
<dbReference type="AlphaFoldDB" id="A0A1G8JFY0"/>
<evidence type="ECO:0000256" key="2">
    <source>
        <dbReference type="ARBA" id="ARBA00005278"/>
    </source>
</evidence>
<feature type="transmembrane region" description="Helical" evidence="5">
    <location>
        <begin position="424"/>
        <end position="450"/>
    </location>
</feature>
<sequence>MNKTGKVPGYLDRDLFKNIDTIKAALHNSSDIVTRFFQLFNSPVQASIMYLDVLVDAKEIRDHILAPLQFMTELGENNPENNREDFLKLVENKIPTDGRLEETGDLDEIVQQLLAGKTILFIDGLKAAIIMDTATVVARDIEEPVQEHLIRGPRDGFTEEFKNNIGLIRTKMKNPSLTIKTMEKGVRTKRKIAILYEESIARSEIIEEVQSRLSMIQIDDLPDSGFIEQLIEDNTLSVFPQIQSTERPDKVVAALLEGRVAIVLEGTPFVLIVPVTLSQFIHSPEDYYERWYIGSFIRILRYFAVFLAVFLPATYVSLTSYHQGLLPTDLALSFAGAREGIPFPSFIEALLMEVTLELLREAGVRLPKPLGQTVGIIGGIVIGEAAVTAGIVNPLMVIVVAMTAVSNFAIPSYSLAISLRILRFVVLLFAVVLGMYGMILFFILLITHLLSLKSFGIHYFTPFSPFTKYDWRDFILRMPIQVLNKRPTVFHPKDKVKLPNKGTE</sequence>
<dbReference type="Pfam" id="PF03323">
    <property type="entry name" value="GerA"/>
    <property type="match status" value="1"/>
</dbReference>
<evidence type="ECO:0000256" key="4">
    <source>
        <dbReference type="PIRNR" id="PIRNR005690"/>
    </source>
</evidence>
<proteinExistence type="inferred from homology"/>
<feature type="transmembrane region" description="Helical" evidence="5">
    <location>
        <begin position="371"/>
        <end position="391"/>
    </location>
</feature>
<gene>
    <name evidence="6" type="ORF">SAMN05216352_106176</name>
</gene>